<evidence type="ECO:0000256" key="5">
    <source>
        <dbReference type="ARBA" id="ARBA00022692"/>
    </source>
</evidence>
<proteinExistence type="predicted"/>
<dbReference type="OrthoDB" id="9029037at2"/>
<keyword evidence="10" id="KW-1185">Reference proteome</keyword>
<dbReference type="Gene3D" id="3.30.700.10">
    <property type="entry name" value="Glycoprotein, Type 4 Pilin"/>
    <property type="match status" value="1"/>
</dbReference>
<organism evidence="9 10">
    <name type="scientific">Janthinobacterium agaricidamnosum NBRC 102515 = DSM 9628</name>
    <dbReference type="NCBI Taxonomy" id="1349767"/>
    <lineage>
        <taxon>Bacteria</taxon>
        <taxon>Pseudomonadati</taxon>
        <taxon>Pseudomonadota</taxon>
        <taxon>Betaproteobacteria</taxon>
        <taxon>Burkholderiales</taxon>
        <taxon>Oxalobacteraceae</taxon>
        <taxon>Janthinobacterium</taxon>
    </lineage>
</organism>
<evidence type="ECO:0000256" key="4">
    <source>
        <dbReference type="ARBA" id="ARBA00022519"/>
    </source>
</evidence>
<dbReference type="PANTHER" id="PTHR39583:SF2">
    <property type="entry name" value="TYPE II SECRETION SYSTEM PROTEIN J"/>
    <property type="match status" value="1"/>
</dbReference>
<dbReference type="GO" id="GO:0015628">
    <property type="term" value="P:protein secretion by the type II secretion system"/>
    <property type="evidence" value="ECO:0007669"/>
    <property type="project" value="TreeGrafter"/>
</dbReference>
<dbReference type="EMBL" id="HG322949">
    <property type="protein sequence ID" value="CDG85659.1"/>
    <property type="molecule type" value="Genomic_DNA"/>
</dbReference>
<dbReference type="NCBIfam" id="TIGR02532">
    <property type="entry name" value="IV_pilin_GFxxxE"/>
    <property type="match status" value="1"/>
</dbReference>
<evidence type="ECO:0000256" key="3">
    <source>
        <dbReference type="ARBA" id="ARBA00022481"/>
    </source>
</evidence>
<dbReference type="PATRIC" id="fig|1349767.4.peg.1672"/>
<evidence type="ECO:0000256" key="7">
    <source>
        <dbReference type="ARBA" id="ARBA00023136"/>
    </source>
</evidence>
<dbReference type="PANTHER" id="PTHR39583">
    <property type="entry name" value="TYPE II SECRETION SYSTEM PROTEIN J-RELATED"/>
    <property type="match status" value="1"/>
</dbReference>
<dbReference type="SUPFAM" id="SSF54523">
    <property type="entry name" value="Pili subunits"/>
    <property type="match status" value="2"/>
</dbReference>
<evidence type="ECO:0000256" key="6">
    <source>
        <dbReference type="ARBA" id="ARBA00022989"/>
    </source>
</evidence>
<dbReference type="Pfam" id="PF07963">
    <property type="entry name" value="N_methyl"/>
    <property type="match status" value="1"/>
</dbReference>
<accession>W0VA11</accession>
<dbReference type="InterPro" id="IPR045584">
    <property type="entry name" value="Pilin-like"/>
</dbReference>
<keyword evidence="5 8" id="KW-0812">Transmembrane</keyword>
<evidence type="ECO:0000313" key="10">
    <source>
        <dbReference type="Proteomes" id="UP000027604"/>
    </source>
</evidence>
<dbReference type="GO" id="GO:0005886">
    <property type="term" value="C:plasma membrane"/>
    <property type="evidence" value="ECO:0007669"/>
    <property type="project" value="UniProtKB-SubCell"/>
</dbReference>
<dbReference type="STRING" id="1349767.GJA_5060"/>
<sequence length="212" mass="22916">MNDSSRPIQPRRRGGFTLIELLVAISILAIVAVLGWRGLDSIVRARQTLTGQLEQTRGMQLAFAQMQSDCEHLADQNLMRGHDRLAVDNDRFTLVRTSAGESEAVQMQVVTYRLSGGVLTRRESASTRDLAQIDGLWQAALSNADTETSGGGVPVELQRGLDSMTMRSWDGSAWRVLSGTNTLPVGVTGFEVALQISGQAAGLVKVFFLGAV</sequence>
<keyword evidence="3" id="KW-0488">Methylation</keyword>
<gene>
    <name evidence="9" type="ORF">GJA_5060</name>
</gene>
<protein>
    <submittedName>
        <fullName evidence="9">Prepilin-type N-terminal cleavage/methylation domain protein</fullName>
    </submittedName>
</protein>
<evidence type="ECO:0000256" key="2">
    <source>
        <dbReference type="ARBA" id="ARBA00022475"/>
    </source>
</evidence>
<keyword evidence="7 8" id="KW-0472">Membrane</keyword>
<evidence type="ECO:0000313" key="9">
    <source>
        <dbReference type="EMBL" id="CDG85659.1"/>
    </source>
</evidence>
<dbReference type="PROSITE" id="PS00409">
    <property type="entry name" value="PROKAR_NTER_METHYL"/>
    <property type="match status" value="1"/>
</dbReference>
<keyword evidence="4" id="KW-0997">Cell inner membrane</keyword>
<comment type="subcellular location">
    <subcellularLocation>
        <location evidence="1">Cell inner membrane</location>
        <topology evidence="1">Single-pass membrane protein</topology>
    </subcellularLocation>
</comment>
<dbReference type="InterPro" id="IPR051621">
    <property type="entry name" value="T2SS_protein_J"/>
</dbReference>
<keyword evidence="6 8" id="KW-1133">Transmembrane helix</keyword>
<dbReference type="eggNOG" id="COG4795">
    <property type="taxonomic scope" value="Bacteria"/>
</dbReference>
<name>W0VA11_9BURK</name>
<evidence type="ECO:0000256" key="8">
    <source>
        <dbReference type="SAM" id="Phobius"/>
    </source>
</evidence>
<dbReference type="RefSeq" id="WP_038497282.1">
    <property type="nucleotide sequence ID" value="NZ_BCTH01000044.1"/>
</dbReference>
<dbReference type="HOGENOM" id="CLU_086053_0_0_4"/>
<dbReference type="KEGG" id="jag:GJA_5060"/>
<reference evidence="9 10" key="1">
    <citation type="journal article" date="2015" name="Genome Announc.">
        <title>Genome Sequence of Mushroom Soft-Rot Pathogen Janthinobacterium agaricidamnosum.</title>
        <authorList>
            <person name="Graupner K."/>
            <person name="Lackner G."/>
            <person name="Hertweck C."/>
        </authorList>
    </citation>
    <scope>NUCLEOTIDE SEQUENCE [LARGE SCALE GENOMIC DNA]</scope>
    <source>
        <strain evidence="10">NBRC 102515 / DSM 9628</strain>
    </source>
</reference>
<feature type="transmembrane region" description="Helical" evidence="8">
    <location>
        <begin position="21"/>
        <end position="39"/>
    </location>
</feature>
<dbReference type="AlphaFoldDB" id="W0VA11"/>
<keyword evidence="2" id="KW-1003">Cell membrane</keyword>
<dbReference type="Proteomes" id="UP000027604">
    <property type="component" value="Chromosome I"/>
</dbReference>
<evidence type="ECO:0000256" key="1">
    <source>
        <dbReference type="ARBA" id="ARBA00004377"/>
    </source>
</evidence>
<dbReference type="InterPro" id="IPR012902">
    <property type="entry name" value="N_methyl_site"/>
</dbReference>